<dbReference type="EMBL" id="STGJ01000002">
    <property type="protein sequence ID" value="TIC86116.1"/>
    <property type="molecule type" value="Genomic_DNA"/>
</dbReference>
<proteinExistence type="inferred from homology"/>
<dbReference type="InterPro" id="IPR005119">
    <property type="entry name" value="LysR_subst-bd"/>
</dbReference>
<reference evidence="6 7" key="1">
    <citation type="submission" date="2019-04" db="EMBL/GenBank/DDBJ databases">
        <title>Crenobacter sp. nov.</title>
        <authorList>
            <person name="Shi S."/>
        </authorList>
    </citation>
    <scope>NUCLEOTIDE SEQUENCE [LARGE SCALE GENOMIC DNA]</scope>
    <source>
        <strain evidence="6 7">GY 70310</strain>
    </source>
</reference>
<dbReference type="SUPFAM" id="SSF53850">
    <property type="entry name" value="Periplasmic binding protein-like II"/>
    <property type="match status" value="1"/>
</dbReference>
<dbReference type="AlphaFoldDB" id="A0A4T0V4F5"/>
<keyword evidence="7" id="KW-1185">Reference proteome</keyword>
<evidence type="ECO:0000313" key="7">
    <source>
        <dbReference type="Proteomes" id="UP000308891"/>
    </source>
</evidence>
<dbReference type="InterPro" id="IPR036388">
    <property type="entry name" value="WH-like_DNA-bd_sf"/>
</dbReference>
<dbReference type="SUPFAM" id="SSF46785">
    <property type="entry name" value="Winged helix' DNA-binding domain"/>
    <property type="match status" value="1"/>
</dbReference>
<dbReference type="GO" id="GO:0003700">
    <property type="term" value="F:DNA-binding transcription factor activity"/>
    <property type="evidence" value="ECO:0007669"/>
    <property type="project" value="InterPro"/>
</dbReference>
<dbReference type="Gene3D" id="1.10.10.10">
    <property type="entry name" value="Winged helix-like DNA-binding domain superfamily/Winged helix DNA-binding domain"/>
    <property type="match status" value="1"/>
</dbReference>
<evidence type="ECO:0000313" key="6">
    <source>
        <dbReference type="EMBL" id="TIC86116.1"/>
    </source>
</evidence>
<gene>
    <name evidence="6" type="ORF">E5K04_03160</name>
</gene>
<keyword evidence="4" id="KW-0804">Transcription</keyword>
<dbReference type="CDD" id="cd08432">
    <property type="entry name" value="PBP2_GcdR_TrpI_HvrB_AmpR_like"/>
    <property type="match status" value="1"/>
</dbReference>
<sequence length="313" mass="34289">MKRICPSIHELLAFEAVARHLSVTLAADELCVTPSAVSRQISGLEVFLGVELLARVGRSFVLTHAGRHYLQRIQPALRMLESASSDLMSSQHGRGTLSVSCVPTFMTKWLIPRLPAFGEAYPQVMLAFHQHLSGRQAQPHDVDIAIRYGSGHWPGVVAEDIAGRHFVLIAAPESVSGLTLPQSAQDLADARILIHQGEPDAWAQWCRARGLAAQPLRSGARFEQYNSLISAVEAGMGYALVPRCLAATEIAAGRVVEPFDSAELLGQGHYLCYREEQLESPVFLAFRNWLLEEGHKCGGPGLPEQQNVIPEFE</sequence>
<accession>A0A4T0V4F5</accession>
<dbReference type="Pfam" id="PF03466">
    <property type="entry name" value="LysR_substrate"/>
    <property type="match status" value="1"/>
</dbReference>
<dbReference type="InterPro" id="IPR000847">
    <property type="entry name" value="LysR_HTH_N"/>
</dbReference>
<dbReference type="PANTHER" id="PTHR30537">
    <property type="entry name" value="HTH-TYPE TRANSCRIPTIONAL REGULATOR"/>
    <property type="match status" value="1"/>
</dbReference>
<feature type="domain" description="HTH lysR-type" evidence="5">
    <location>
        <begin position="6"/>
        <end position="63"/>
    </location>
</feature>
<dbReference type="Gene3D" id="3.40.190.10">
    <property type="entry name" value="Periplasmic binding protein-like II"/>
    <property type="match status" value="2"/>
</dbReference>
<evidence type="ECO:0000256" key="4">
    <source>
        <dbReference type="ARBA" id="ARBA00023163"/>
    </source>
</evidence>
<dbReference type="InterPro" id="IPR036390">
    <property type="entry name" value="WH_DNA-bd_sf"/>
</dbReference>
<dbReference type="PROSITE" id="PS50931">
    <property type="entry name" value="HTH_LYSR"/>
    <property type="match status" value="1"/>
</dbReference>
<dbReference type="GO" id="GO:0043565">
    <property type="term" value="F:sequence-specific DNA binding"/>
    <property type="evidence" value="ECO:0007669"/>
    <property type="project" value="TreeGrafter"/>
</dbReference>
<evidence type="ECO:0000259" key="5">
    <source>
        <dbReference type="PROSITE" id="PS50931"/>
    </source>
</evidence>
<dbReference type="Proteomes" id="UP000308891">
    <property type="component" value="Unassembled WGS sequence"/>
</dbReference>
<keyword evidence="3" id="KW-0238">DNA-binding</keyword>
<dbReference type="FunFam" id="1.10.10.10:FF:000001">
    <property type="entry name" value="LysR family transcriptional regulator"/>
    <property type="match status" value="1"/>
</dbReference>
<dbReference type="RefSeq" id="WP_136551462.1">
    <property type="nucleotide sequence ID" value="NZ_STGJ01000002.1"/>
</dbReference>
<dbReference type="InterPro" id="IPR058163">
    <property type="entry name" value="LysR-type_TF_proteobact-type"/>
</dbReference>
<evidence type="ECO:0000256" key="1">
    <source>
        <dbReference type="ARBA" id="ARBA00009437"/>
    </source>
</evidence>
<dbReference type="GO" id="GO:0006351">
    <property type="term" value="P:DNA-templated transcription"/>
    <property type="evidence" value="ECO:0007669"/>
    <property type="project" value="TreeGrafter"/>
</dbReference>
<comment type="similarity">
    <text evidence="1">Belongs to the LysR transcriptional regulatory family.</text>
</comment>
<organism evidence="6 7">
    <name type="scientific">Crenobacter intestini</name>
    <dbReference type="NCBI Taxonomy" id="2563443"/>
    <lineage>
        <taxon>Bacteria</taxon>
        <taxon>Pseudomonadati</taxon>
        <taxon>Pseudomonadota</taxon>
        <taxon>Betaproteobacteria</taxon>
        <taxon>Neisseriales</taxon>
        <taxon>Neisseriaceae</taxon>
        <taxon>Crenobacter</taxon>
    </lineage>
</organism>
<name>A0A4T0V4F5_9NEIS</name>
<protein>
    <submittedName>
        <fullName evidence="6">LysR family transcriptional regulator</fullName>
    </submittedName>
</protein>
<keyword evidence="2" id="KW-0805">Transcription regulation</keyword>
<dbReference type="Pfam" id="PF00126">
    <property type="entry name" value="HTH_1"/>
    <property type="match status" value="1"/>
</dbReference>
<evidence type="ECO:0000256" key="2">
    <source>
        <dbReference type="ARBA" id="ARBA00023015"/>
    </source>
</evidence>
<dbReference type="OrthoDB" id="9124618at2"/>
<comment type="caution">
    <text evidence="6">The sequence shown here is derived from an EMBL/GenBank/DDBJ whole genome shotgun (WGS) entry which is preliminary data.</text>
</comment>
<dbReference type="PANTHER" id="PTHR30537:SF74">
    <property type="entry name" value="HTH-TYPE TRANSCRIPTIONAL REGULATOR TRPI"/>
    <property type="match status" value="1"/>
</dbReference>
<evidence type="ECO:0000256" key="3">
    <source>
        <dbReference type="ARBA" id="ARBA00023125"/>
    </source>
</evidence>